<dbReference type="SMART" id="SM00382">
    <property type="entry name" value="AAA"/>
    <property type="match status" value="2"/>
</dbReference>
<reference evidence="14" key="2">
    <citation type="submission" date="2020-02" db="EMBL/GenBank/DDBJ databases">
        <authorList>
            <person name="Studholme D.J."/>
        </authorList>
    </citation>
    <scope>NUCLEOTIDE SEQUENCE</scope>
    <source>
        <strain evidence="14">00238/432</strain>
    </source>
</reference>
<evidence type="ECO:0000259" key="13">
    <source>
        <dbReference type="PROSITE" id="PS50929"/>
    </source>
</evidence>
<evidence type="ECO:0000256" key="7">
    <source>
        <dbReference type="ARBA" id="ARBA00022989"/>
    </source>
</evidence>
<evidence type="ECO:0000256" key="10">
    <source>
        <dbReference type="SAM" id="MobiDB-lite"/>
    </source>
</evidence>
<dbReference type="GO" id="GO:0005524">
    <property type="term" value="F:ATP binding"/>
    <property type="evidence" value="ECO:0007669"/>
    <property type="project" value="UniProtKB-KW"/>
</dbReference>
<dbReference type="EMBL" id="AOFI03000016">
    <property type="protein sequence ID" value="KAF4324597.1"/>
    <property type="molecule type" value="Genomic_DNA"/>
</dbReference>
<evidence type="ECO:0000256" key="4">
    <source>
        <dbReference type="ARBA" id="ARBA00022692"/>
    </source>
</evidence>
<dbReference type="SUPFAM" id="SSF90123">
    <property type="entry name" value="ABC transporter transmembrane region"/>
    <property type="match status" value="2"/>
</dbReference>
<feature type="region of interest" description="Disordered" evidence="10">
    <location>
        <begin position="616"/>
        <end position="635"/>
    </location>
</feature>
<feature type="transmembrane region" description="Helical" evidence="11">
    <location>
        <begin position="396"/>
        <end position="414"/>
    </location>
</feature>
<dbReference type="InterPro" id="IPR027417">
    <property type="entry name" value="P-loop_NTPase"/>
</dbReference>
<dbReference type="PROSITE" id="PS00211">
    <property type="entry name" value="ABC_TRANSPORTER_1"/>
    <property type="match status" value="2"/>
</dbReference>
<keyword evidence="2" id="KW-0813">Transport</keyword>
<dbReference type="CDD" id="cd18548">
    <property type="entry name" value="ABC_6TM_Tm287_like"/>
    <property type="match status" value="1"/>
</dbReference>
<feature type="transmembrane region" description="Helical" evidence="11">
    <location>
        <begin position="167"/>
        <end position="187"/>
    </location>
</feature>
<dbReference type="InterPro" id="IPR017871">
    <property type="entry name" value="ABC_transporter-like_CS"/>
</dbReference>
<dbReference type="Pfam" id="PF00005">
    <property type="entry name" value="ABC_tran"/>
    <property type="match status" value="2"/>
</dbReference>
<feature type="transmembrane region" description="Helical" evidence="11">
    <location>
        <begin position="892"/>
        <end position="919"/>
    </location>
</feature>
<dbReference type="Pfam" id="PF00664">
    <property type="entry name" value="ABC_membrane"/>
    <property type="match status" value="2"/>
</dbReference>
<dbReference type="FunFam" id="3.40.50.300:FF:000604">
    <property type="entry name" value="ABC transporter B family member 28"/>
    <property type="match status" value="1"/>
</dbReference>
<evidence type="ECO:0000256" key="11">
    <source>
        <dbReference type="SAM" id="Phobius"/>
    </source>
</evidence>
<dbReference type="CDD" id="cd03254">
    <property type="entry name" value="ABCC_Glucan_exporter_like"/>
    <property type="match status" value="1"/>
</dbReference>
<dbReference type="PROSITE" id="PS50929">
    <property type="entry name" value="ABC_TM1F"/>
    <property type="match status" value="2"/>
</dbReference>
<dbReference type="InterPro" id="IPR003593">
    <property type="entry name" value="AAA+_ATPase"/>
</dbReference>
<keyword evidence="6" id="KW-0067">ATP-binding</keyword>
<feature type="transmembrane region" description="Helical" evidence="11">
    <location>
        <begin position="774"/>
        <end position="794"/>
    </location>
</feature>
<name>A0A8J4SS78_9STRA</name>
<feature type="transmembrane region" description="Helical" evidence="11">
    <location>
        <begin position="698"/>
        <end position="721"/>
    </location>
</feature>
<dbReference type="GO" id="GO:0005886">
    <property type="term" value="C:plasma membrane"/>
    <property type="evidence" value="ECO:0007669"/>
    <property type="project" value="UniProtKB-SubCell"/>
</dbReference>
<dbReference type="PANTHER" id="PTHR43394:SF1">
    <property type="entry name" value="ATP-BINDING CASSETTE SUB-FAMILY B MEMBER 10, MITOCHONDRIAL"/>
    <property type="match status" value="1"/>
</dbReference>
<evidence type="ECO:0000256" key="2">
    <source>
        <dbReference type="ARBA" id="ARBA00022448"/>
    </source>
</evidence>
<gene>
    <name evidence="14" type="ORF">G195_002036</name>
</gene>
<dbReference type="GO" id="GO:0005737">
    <property type="term" value="C:cytoplasm"/>
    <property type="evidence" value="ECO:0007669"/>
    <property type="project" value="UniProtKB-ARBA"/>
</dbReference>
<dbReference type="Gene3D" id="3.40.50.300">
    <property type="entry name" value="P-loop containing nucleotide triphosphate hydrolases"/>
    <property type="match status" value="2"/>
</dbReference>
<keyword evidence="7 11" id="KW-1133">Transmembrane helix</keyword>
<evidence type="ECO:0000256" key="8">
    <source>
        <dbReference type="ARBA" id="ARBA00023136"/>
    </source>
</evidence>
<feature type="domain" description="ABC transmembrane type-1" evidence="13">
    <location>
        <begin position="172"/>
        <end position="421"/>
    </location>
</feature>
<dbReference type="CDD" id="cd18547">
    <property type="entry name" value="ABC_6TM_Tm288_like"/>
    <property type="match status" value="1"/>
</dbReference>
<evidence type="ECO:0000256" key="9">
    <source>
        <dbReference type="ARBA" id="ARBA00024363"/>
    </source>
</evidence>
<keyword evidence="5" id="KW-0547">Nucleotide-binding</keyword>
<comment type="similarity">
    <text evidence="9">Belongs to the ABC transporter superfamily. ABCB family. Heavy Metal importer (TC 3.A.1.210) subfamily.</text>
</comment>
<dbReference type="PANTHER" id="PTHR43394">
    <property type="entry name" value="ATP-DEPENDENT PERMEASE MDL1, MITOCHONDRIAL"/>
    <property type="match status" value="1"/>
</dbReference>
<dbReference type="FunFam" id="3.40.50.300:FF:000287">
    <property type="entry name" value="Multidrug ABC transporter ATP-binding protein"/>
    <property type="match status" value="1"/>
</dbReference>
<feature type="domain" description="ABC transporter" evidence="12">
    <location>
        <begin position="422"/>
        <end position="662"/>
    </location>
</feature>
<keyword evidence="4 11" id="KW-0812">Transmembrane</keyword>
<dbReference type="GO" id="GO:0016887">
    <property type="term" value="F:ATP hydrolysis activity"/>
    <property type="evidence" value="ECO:0007669"/>
    <property type="project" value="InterPro"/>
</dbReference>
<feature type="domain" description="ABC transmembrane type-1" evidence="13">
    <location>
        <begin position="660"/>
        <end position="941"/>
    </location>
</feature>
<dbReference type="AlphaFoldDB" id="A0A8J4SS78"/>
<evidence type="ECO:0000256" key="5">
    <source>
        <dbReference type="ARBA" id="ARBA00022741"/>
    </source>
</evidence>
<evidence type="ECO:0008006" key="16">
    <source>
        <dbReference type="Google" id="ProtNLM"/>
    </source>
</evidence>
<feature type="transmembrane region" description="Helical" evidence="11">
    <location>
        <begin position="313"/>
        <end position="330"/>
    </location>
</feature>
<feature type="transmembrane region" description="Helical" evidence="11">
    <location>
        <begin position="800"/>
        <end position="817"/>
    </location>
</feature>
<dbReference type="Proteomes" id="UP000702964">
    <property type="component" value="Unassembled WGS sequence"/>
</dbReference>
<feature type="transmembrane region" description="Helical" evidence="11">
    <location>
        <begin position="657"/>
        <end position="678"/>
    </location>
</feature>
<evidence type="ECO:0000256" key="6">
    <source>
        <dbReference type="ARBA" id="ARBA00022840"/>
    </source>
</evidence>
<proteinExistence type="inferred from homology"/>
<dbReference type="InterPro" id="IPR039421">
    <property type="entry name" value="Type_1_exporter"/>
</dbReference>
<dbReference type="InterPro" id="IPR036640">
    <property type="entry name" value="ABC1_TM_sf"/>
</dbReference>
<keyword evidence="3" id="KW-1003">Cell membrane</keyword>
<dbReference type="PROSITE" id="PS50893">
    <property type="entry name" value="ABC_TRANSPORTER_2"/>
    <property type="match status" value="2"/>
</dbReference>
<dbReference type="InterPro" id="IPR003439">
    <property type="entry name" value="ABC_transporter-like_ATP-bd"/>
</dbReference>
<protein>
    <recommendedName>
        <fullName evidence="16">Bile salt export pump</fullName>
    </recommendedName>
</protein>
<evidence type="ECO:0000256" key="1">
    <source>
        <dbReference type="ARBA" id="ARBA00004651"/>
    </source>
</evidence>
<dbReference type="SUPFAM" id="SSF52540">
    <property type="entry name" value="P-loop containing nucleoside triphosphate hydrolases"/>
    <property type="match status" value="2"/>
</dbReference>
<comment type="subcellular location">
    <subcellularLocation>
        <location evidence="1">Cell membrane</location>
        <topology evidence="1">Multi-pass membrane protein</topology>
    </subcellularLocation>
</comment>
<dbReference type="FunFam" id="1.20.1560.10:FF:000011">
    <property type="entry name" value="Multidrug ABC transporter ATP-binding protein"/>
    <property type="match status" value="1"/>
</dbReference>
<organism evidence="14 15">
    <name type="scientific">Phytophthora kernoviae 00238/432</name>
    <dbReference type="NCBI Taxonomy" id="1284355"/>
    <lineage>
        <taxon>Eukaryota</taxon>
        <taxon>Sar</taxon>
        <taxon>Stramenopiles</taxon>
        <taxon>Oomycota</taxon>
        <taxon>Peronosporomycetes</taxon>
        <taxon>Peronosporales</taxon>
        <taxon>Peronosporaceae</taxon>
        <taxon>Phytophthora</taxon>
    </lineage>
</organism>
<feature type="transmembrane region" description="Helical" evidence="11">
    <location>
        <begin position="208"/>
        <end position="233"/>
    </location>
</feature>
<dbReference type="Gene3D" id="1.20.1560.10">
    <property type="entry name" value="ABC transporter type 1, transmembrane domain"/>
    <property type="match status" value="2"/>
</dbReference>
<evidence type="ECO:0000259" key="12">
    <source>
        <dbReference type="PROSITE" id="PS50893"/>
    </source>
</evidence>
<keyword evidence="8 11" id="KW-0472">Membrane</keyword>
<accession>A0A8J4SS78</accession>
<evidence type="ECO:0000256" key="3">
    <source>
        <dbReference type="ARBA" id="ARBA00022475"/>
    </source>
</evidence>
<sequence>MYADKLGYIRIPIKDHPVRRVSEEGSKNINIANYSDAVVNMNTGIPIHSDSQRLIDDAFPFFTTVQAPEVSYVSWEEATNLERAMVKTLFISRQALLLTEDAMKNKDYTSQTFTDSMEFFKTAAEFDSMAPVAQHTYDITLTKLYDKARDVWGKLAAIDPVQDEAKYRVAAIAALVMMLIELTVELAQPYLISKIIDNGIQQGDLSVVWLWGGVLVGSAVVAFAAGIASSFFASHASLGFGYDLREKLYDKVQAFSYAVFNRFTTSSLITRLTGDVTQVQDTVFMSLRFMTRVPLVVIGSMIMAVVVNPKLGLLLVVMVPVLLVFVIWMIKKAALLFRNVQRRLDAVNGVIQENLTGIRLIRVFVRMGHEIERFAGYSGKLMKGTISALRLTETTMPFMLLMMNGCIIAVLWFGRRDIVTGIDFQGVGFSYPGSEITVLEDITFSAKRGERIAIMGATGSGKSSLVQLIPRLYTEDQGEVRIDGNDAERLDISTLRGAIGYVPQEVVLFTGSVKDNIAWGREDATLEEIKEAAQRAQIHETIEKLPNGYDTQLGQRGVNLSGGQKQRLSIARALIRRPSILILDDSTSALDVATEARLLDALEELSSFIEPFRQPPPPLDPETLKAGGGRKPKARAKNWSGTLGRIWTYLARRKVKLTMVLLMVFASSGLALLGPYMVGVAVDKFIDGEATSSSWTTFLFGLVAVYVLFSLTSWLQNIWMIEIAQETVFRMRYDLFSHLHKLPIPFFGKRQQGEIMSRVTNDIENVSGTLNSSAIQIFSSVLTLIGTFGVMLWLSPLLTLLTFIVVPLMAIGMRWITRRTGPLFKQRQRNLGELNGYIEETLSGQKIIKAFSQEERVIRGFEERNTKIRLSGFWAQTISGFIPKLMNGLNNLSFAIVAGIGGILAIQGSVTVGVIIIFVEYARQFTRPLNDLANQWNTLLSAIAGAERVFEVLDEDEEAKDEGAAVSLEKVEGAVRFDNVSFGYDEGRNILHEINFEAKPGEMIALVGPTGAGKTTLIQLLSRFYDPTAGTLTVDGRDITTIRRENLRSHMAFVLQDSFLFQGTIRENIRFGRLDATDEEVEAASRLANAHSFIMRMKDGYDKVLQADGSGISQGQKQLLGIARAILADPSILVLDEATSSIDTVTEIKIQEGLQRLMQGRTSFVIAHRLNTIRQADRILVLKDGQLLEQGSHDALLEQGGFYSELYYSQLRNKAQ</sequence>
<evidence type="ECO:0000313" key="15">
    <source>
        <dbReference type="Proteomes" id="UP000702964"/>
    </source>
</evidence>
<dbReference type="InterPro" id="IPR011527">
    <property type="entry name" value="ABC1_TM_dom"/>
</dbReference>
<evidence type="ECO:0000313" key="14">
    <source>
        <dbReference type="EMBL" id="KAF4324597.1"/>
    </source>
</evidence>
<reference evidence="14" key="1">
    <citation type="journal article" date="2015" name="Genom Data">
        <title>Draft genome sequences of Phytophthora kernoviae and Phytophthora ramorum lineage EU2 from Scotland.</title>
        <authorList>
            <person name="Sambles C."/>
            <person name="Schlenzig A."/>
            <person name="O'Neill P."/>
            <person name="Grant M."/>
            <person name="Studholme D.J."/>
        </authorList>
    </citation>
    <scope>NUCLEOTIDE SEQUENCE</scope>
    <source>
        <strain evidence="14">00238/432</strain>
    </source>
</reference>
<dbReference type="GO" id="GO:0015421">
    <property type="term" value="F:ABC-type oligopeptide transporter activity"/>
    <property type="evidence" value="ECO:0007669"/>
    <property type="project" value="TreeGrafter"/>
</dbReference>
<comment type="caution">
    <text evidence="14">The sequence shown here is derived from an EMBL/GenBank/DDBJ whole genome shotgun (WGS) entry which is preliminary data.</text>
</comment>
<feature type="domain" description="ABC transporter" evidence="12">
    <location>
        <begin position="975"/>
        <end position="1209"/>
    </location>
</feature>